<gene>
    <name evidence="2" type="ordered locus">trd_A0746</name>
</gene>
<keyword evidence="3" id="KW-1185">Reference proteome</keyword>
<sequence>MVRQEESAELPRLLEASGADVTEDRTARADRELAPTNCR</sequence>
<evidence type="ECO:0000313" key="2">
    <source>
        <dbReference type="EMBL" id="ACM07228.1"/>
    </source>
</evidence>
<feature type="compositionally biased region" description="Basic and acidic residues" evidence="1">
    <location>
        <begin position="22"/>
        <end position="33"/>
    </location>
</feature>
<feature type="region of interest" description="Disordered" evidence="1">
    <location>
        <begin position="1"/>
        <end position="39"/>
    </location>
</feature>
<dbReference type="HOGENOM" id="CLU_3318430_0_0_0"/>
<accession>B9L4N2</accession>
<geneLocation type="plasmid" evidence="3">
    <name>Tros</name>
</geneLocation>
<reference evidence="2 3" key="1">
    <citation type="journal article" date="2009" name="PLoS ONE">
        <title>Complete genome sequence of the aerobic CO-oxidizing thermophile Thermomicrobium roseum.</title>
        <authorList>
            <person name="Wu D."/>
            <person name="Raymond J."/>
            <person name="Wu M."/>
            <person name="Chatterji S."/>
            <person name="Ren Q."/>
            <person name="Graham J.E."/>
            <person name="Bryant D.A."/>
            <person name="Robb F."/>
            <person name="Colman A."/>
            <person name="Tallon L.J."/>
            <person name="Badger J.H."/>
            <person name="Madupu R."/>
            <person name="Ward N.L."/>
            <person name="Eisen J.A."/>
        </authorList>
    </citation>
    <scope>NUCLEOTIDE SEQUENCE [LARGE SCALE GENOMIC DNA]</scope>
    <source>
        <strain evidence="3">ATCC 27502 / DSM 5159 / P-2</strain>
        <plasmid evidence="2">unnamed</plasmid>
    </source>
</reference>
<name>B9L4N2_THERP</name>
<dbReference type="AlphaFoldDB" id="B9L4N2"/>
<organism evidence="2 3">
    <name type="scientific">Thermomicrobium roseum (strain ATCC 27502 / DSM 5159 / P-2)</name>
    <dbReference type="NCBI Taxonomy" id="309801"/>
    <lineage>
        <taxon>Bacteria</taxon>
        <taxon>Pseudomonadati</taxon>
        <taxon>Thermomicrobiota</taxon>
        <taxon>Thermomicrobia</taxon>
        <taxon>Thermomicrobiales</taxon>
        <taxon>Thermomicrobiaceae</taxon>
        <taxon>Thermomicrobium</taxon>
    </lineage>
</organism>
<dbReference type="Proteomes" id="UP000000447">
    <property type="component" value="Plasmid unnamed"/>
</dbReference>
<dbReference type="KEGG" id="tro:trd_A0746"/>
<evidence type="ECO:0000256" key="1">
    <source>
        <dbReference type="SAM" id="MobiDB-lite"/>
    </source>
</evidence>
<keyword evidence="2" id="KW-0614">Plasmid</keyword>
<protein>
    <submittedName>
        <fullName evidence="2">Uncharacterized protein</fullName>
    </submittedName>
</protein>
<dbReference type="EMBL" id="CP001276">
    <property type="protein sequence ID" value="ACM07228.1"/>
    <property type="molecule type" value="Genomic_DNA"/>
</dbReference>
<proteinExistence type="predicted"/>
<evidence type="ECO:0000313" key="3">
    <source>
        <dbReference type="Proteomes" id="UP000000447"/>
    </source>
</evidence>